<name>A0ABD6SZC2_9BACI</name>
<dbReference type="AlphaFoldDB" id="A0ABD6SZC2"/>
<evidence type="ECO:0000313" key="2">
    <source>
        <dbReference type="Proteomes" id="UP000221918"/>
    </source>
</evidence>
<dbReference type="EMBL" id="NUTL01000132">
    <property type="protein sequence ID" value="PHE89554.1"/>
    <property type="molecule type" value="Genomic_DNA"/>
</dbReference>
<accession>A0ABD6SZC2</accession>
<gene>
    <name evidence="1" type="ORF">COF81_25015</name>
</gene>
<evidence type="ECO:0000313" key="1">
    <source>
        <dbReference type="EMBL" id="PHE89554.1"/>
    </source>
</evidence>
<comment type="caution">
    <text evidence="1">The sequence shown here is derived from an EMBL/GenBank/DDBJ whole genome shotgun (WGS) entry which is preliminary data.</text>
</comment>
<organism evidence="1 2">
    <name type="scientific">Bacillus pseudomycoides</name>
    <dbReference type="NCBI Taxonomy" id="64104"/>
    <lineage>
        <taxon>Bacteria</taxon>
        <taxon>Bacillati</taxon>
        <taxon>Bacillota</taxon>
        <taxon>Bacilli</taxon>
        <taxon>Bacillales</taxon>
        <taxon>Bacillaceae</taxon>
        <taxon>Bacillus</taxon>
        <taxon>Bacillus cereus group</taxon>
    </lineage>
</organism>
<protein>
    <submittedName>
        <fullName evidence="1">Uncharacterized protein</fullName>
    </submittedName>
</protein>
<dbReference type="Proteomes" id="UP000221918">
    <property type="component" value="Unassembled WGS sequence"/>
</dbReference>
<reference evidence="1 2" key="1">
    <citation type="submission" date="2017-09" db="EMBL/GenBank/DDBJ databases">
        <title>Large-scale bioinformatics analysis of Bacillus genomes uncovers conserved roles of natural products in bacterial physiology.</title>
        <authorList>
            <consortium name="Agbiome Team Llc"/>
            <person name="Bleich R.M."/>
            <person name="Grubbs K.J."/>
            <person name="Santa Maria K.C."/>
            <person name="Allen S.E."/>
            <person name="Farag S."/>
            <person name="Shank E.A."/>
            <person name="Bowers A."/>
        </authorList>
    </citation>
    <scope>NUCLEOTIDE SEQUENCE [LARGE SCALE GENOMIC DNA]</scope>
    <source>
        <strain evidence="1 2">AFS037265</strain>
    </source>
</reference>
<sequence>MQAQNANRLSGEKLPAEGAGKASWKLGKPMSELTHTIFPDAKNQRFLMSNFAYRIFSLKGWWDAFI</sequence>
<proteinExistence type="predicted"/>